<comment type="caution">
    <text evidence="9">The sequence shown here is derived from an EMBL/GenBank/DDBJ whole genome shotgun (WGS) entry which is preliminary data.</text>
</comment>
<dbReference type="GO" id="GO:0005096">
    <property type="term" value="F:GTPase activator activity"/>
    <property type="evidence" value="ECO:0007669"/>
    <property type="project" value="UniProtKB-KW"/>
</dbReference>
<evidence type="ECO:0000256" key="4">
    <source>
        <dbReference type="ARBA" id="ARBA00022490"/>
    </source>
</evidence>
<feature type="compositionally biased region" description="Basic and acidic residues" evidence="7">
    <location>
        <begin position="48"/>
        <end position="57"/>
    </location>
</feature>
<reference evidence="9 10" key="1">
    <citation type="journal article" date="2018" name="Genome Biol. Evol.">
        <title>Multiple Roots of Fruiting Body Formation in Amoebozoa.</title>
        <authorList>
            <person name="Hillmann F."/>
            <person name="Forbes G."/>
            <person name="Novohradska S."/>
            <person name="Ferling I."/>
            <person name="Riege K."/>
            <person name="Groth M."/>
            <person name="Westermann M."/>
            <person name="Marz M."/>
            <person name="Spaller T."/>
            <person name="Winckler T."/>
            <person name="Schaap P."/>
            <person name="Glockner G."/>
        </authorList>
    </citation>
    <scope>NUCLEOTIDE SEQUENCE [LARGE SCALE GENOMIC DNA]</scope>
    <source>
        <strain evidence="9 10">Jena</strain>
    </source>
</reference>
<dbReference type="OrthoDB" id="185175at2759"/>
<feature type="compositionally biased region" description="Low complexity" evidence="7">
    <location>
        <begin position="106"/>
        <end position="117"/>
    </location>
</feature>
<keyword evidence="3" id="KW-0343">GTPase activation</keyword>
<proteinExistence type="predicted"/>
<dbReference type="PANTHER" id="PTHR23177">
    <property type="entry name" value="MKIAA1688 PROTEIN"/>
    <property type="match status" value="1"/>
</dbReference>
<dbReference type="SUPFAM" id="SSF48350">
    <property type="entry name" value="GTPase activation domain, GAP"/>
    <property type="match status" value="1"/>
</dbReference>
<evidence type="ECO:0000256" key="5">
    <source>
        <dbReference type="ARBA" id="ARBA00023069"/>
    </source>
</evidence>
<dbReference type="Proteomes" id="UP000241769">
    <property type="component" value="Unassembled WGS sequence"/>
</dbReference>
<evidence type="ECO:0000256" key="7">
    <source>
        <dbReference type="SAM" id="MobiDB-lite"/>
    </source>
</evidence>
<name>A0A2P6N7V8_9EUKA</name>
<evidence type="ECO:0000256" key="1">
    <source>
        <dbReference type="ARBA" id="ARBA00004138"/>
    </source>
</evidence>
<dbReference type="PANTHER" id="PTHR23177:SF35">
    <property type="entry name" value="RHO GTPASE-ACTIVATING PROTEIN GACA"/>
    <property type="match status" value="1"/>
</dbReference>
<accession>A0A2P6N7V8</accession>
<protein>
    <recommendedName>
        <fullName evidence="8">HYDIN/VesB/CFA65-like Ig-like domain-containing protein</fullName>
    </recommendedName>
</protein>
<feature type="compositionally biased region" description="Polar residues" evidence="7">
    <location>
        <begin position="153"/>
        <end position="178"/>
    </location>
</feature>
<dbReference type="InterPro" id="IPR044785">
    <property type="entry name" value="RopGAP1-5"/>
</dbReference>
<feature type="region of interest" description="Disordered" evidence="7">
    <location>
        <begin position="230"/>
        <end position="254"/>
    </location>
</feature>
<dbReference type="InterPro" id="IPR013783">
    <property type="entry name" value="Ig-like_fold"/>
</dbReference>
<feature type="domain" description="HYDIN/VesB/CFA65-like Ig-like" evidence="8">
    <location>
        <begin position="271"/>
        <end position="360"/>
    </location>
</feature>
<feature type="region of interest" description="Disordered" evidence="7">
    <location>
        <begin position="24"/>
        <end position="178"/>
    </location>
</feature>
<evidence type="ECO:0000256" key="6">
    <source>
        <dbReference type="ARBA" id="ARBA00023273"/>
    </source>
</evidence>
<dbReference type="Pfam" id="PF22544">
    <property type="entry name" value="HYDIN_VesB_CFA65-like_Ig"/>
    <property type="match status" value="1"/>
</dbReference>
<evidence type="ECO:0000313" key="9">
    <source>
        <dbReference type="EMBL" id="PRP80029.1"/>
    </source>
</evidence>
<evidence type="ECO:0000259" key="8">
    <source>
        <dbReference type="Pfam" id="PF22544"/>
    </source>
</evidence>
<organism evidence="9 10">
    <name type="scientific">Planoprotostelium fungivorum</name>
    <dbReference type="NCBI Taxonomy" id="1890364"/>
    <lineage>
        <taxon>Eukaryota</taxon>
        <taxon>Amoebozoa</taxon>
        <taxon>Evosea</taxon>
        <taxon>Variosea</taxon>
        <taxon>Cavosteliida</taxon>
        <taxon>Cavosteliaceae</taxon>
        <taxon>Planoprotostelium</taxon>
    </lineage>
</organism>
<dbReference type="InterPro" id="IPR008936">
    <property type="entry name" value="Rho_GTPase_activation_prot"/>
</dbReference>
<dbReference type="EMBL" id="MDYQ01000163">
    <property type="protein sequence ID" value="PRP80029.1"/>
    <property type="molecule type" value="Genomic_DNA"/>
</dbReference>
<feature type="compositionally biased region" description="Polar residues" evidence="7">
    <location>
        <begin position="34"/>
        <end position="44"/>
    </location>
</feature>
<evidence type="ECO:0000256" key="2">
    <source>
        <dbReference type="ARBA" id="ARBA00004496"/>
    </source>
</evidence>
<dbReference type="InterPro" id="IPR053879">
    <property type="entry name" value="HYDIN_VesB_CFA65-like_Ig"/>
</dbReference>
<comment type="subcellular location">
    <subcellularLocation>
        <location evidence="1">Cell projection</location>
        <location evidence="1">Cilium</location>
    </subcellularLocation>
    <subcellularLocation>
        <location evidence="2">Cytoplasm</location>
    </subcellularLocation>
</comment>
<dbReference type="InParanoid" id="A0A2P6N7V8"/>
<dbReference type="Gene3D" id="2.60.40.10">
    <property type="entry name" value="Immunoglobulins"/>
    <property type="match status" value="1"/>
</dbReference>
<sequence length="549" mass="60742">MQGEDVITEDVLIPYRAASLTELLSHFPEPPQSPSAARTSSPLSASVDEGKKWDSSPDRPSMFSKFKKKTGHLFDSTGGKKMSSPLMTKPRSESDYGRASPELVVTDTTSPATATSSENQLRQVKSVENMDRPNRPTSSSSLPSVFRTRESFDSGSSLEETNQWQAKTPSVRSSVSPLGQSNNIAELTKATEENNFDLLQKAFRGQLTSSEEEEEVENILKELPNGELNTTLGRLHTTTDPIASPKVPRDNKGGKKLVDLSRLRQDLKSSPTIKLSTVVFDFGKIEKIGQRLTNELLLTNTGKDKAKFKFKGGSSLGQYDISFEPSEGEIKKKGSQNLWVTIVPKVEADLNAVCYVEVENGMTYYFVLRANRDRKLFGSPIDTLETVDELGLVVPVVLVELKEMLLKNISSQTQPQLFSNDVDSNELAGAKKELYRGNNWNKNPHVAARLLKMWFEELPVRVMDAIPSSVLADSSDGTKACQFIHKQLPEPNHAIISWLVNLLIDLRDMNGRDSSICGGWGKVLTTEAEESCNQFIQHMVEGGKIEPST</sequence>
<evidence type="ECO:0000313" key="10">
    <source>
        <dbReference type="Proteomes" id="UP000241769"/>
    </source>
</evidence>
<dbReference type="GO" id="GO:0005737">
    <property type="term" value="C:cytoplasm"/>
    <property type="evidence" value="ECO:0007669"/>
    <property type="project" value="UniProtKB-SubCell"/>
</dbReference>
<keyword evidence="5" id="KW-0969">Cilium</keyword>
<keyword evidence="6" id="KW-0966">Cell projection</keyword>
<evidence type="ECO:0000256" key="3">
    <source>
        <dbReference type="ARBA" id="ARBA00022468"/>
    </source>
</evidence>
<dbReference type="GO" id="GO:0005929">
    <property type="term" value="C:cilium"/>
    <property type="evidence" value="ECO:0007669"/>
    <property type="project" value="UniProtKB-SubCell"/>
</dbReference>
<dbReference type="AlphaFoldDB" id="A0A2P6N7V8"/>
<gene>
    <name evidence="9" type="ORF">PROFUN_12316</name>
</gene>
<feature type="compositionally biased region" description="Polar residues" evidence="7">
    <location>
        <begin position="230"/>
        <end position="241"/>
    </location>
</feature>
<keyword evidence="10" id="KW-1185">Reference proteome</keyword>
<keyword evidence="4" id="KW-0963">Cytoplasm</keyword>
<dbReference type="Gene3D" id="1.10.555.10">
    <property type="entry name" value="Rho GTPase activation protein"/>
    <property type="match status" value="1"/>
</dbReference>